<reference evidence="1" key="1">
    <citation type="submission" date="2023-06" db="EMBL/GenBank/DDBJ databases">
        <authorList>
            <consortium name="Lawrence Berkeley National Laboratory"/>
            <person name="Ahrendt S."/>
            <person name="Sahu N."/>
            <person name="Indic B."/>
            <person name="Wong-Bajracharya J."/>
            <person name="Merenyi Z."/>
            <person name="Ke H.-M."/>
            <person name="Monk M."/>
            <person name="Kocsube S."/>
            <person name="Drula E."/>
            <person name="Lipzen A."/>
            <person name="Balint B."/>
            <person name="Henrissat B."/>
            <person name="Andreopoulos B."/>
            <person name="Martin F.M."/>
            <person name="Harder C.B."/>
            <person name="Rigling D."/>
            <person name="Ford K.L."/>
            <person name="Foster G.D."/>
            <person name="Pangilinan J."/>
            <person name="Papanicolaou A."/>
            <person name="Barry K."/>
            <person name="LaButti K."/>
            <person name="Viragh M."/>
            <person name="Koriabine M."/>
            <person name="Yan M."/>
            <person name="Riley R."/>
            <person name="Champramary S."/>
            <person name="Plett K.L."/>
            <person name="Tsai I.J."/>
            <person name="Slot J."/>
            <person name="Sipos G."/>
            <person name="Plett J."/>
            <person name="Nagy L.G."/>
            <person name="Grigoriev I.V."/>
        </authorList>
    </citation>
    <scope>NUCLEOTIDE SEQUENCE</scope>
    <source>
        <strain evidence="1">FPL87.14</strain>
    </source>
</reference>
<gene>
    <name evidence="1" type="ORF">EV421DRAFT_513214</name>
</gene>
<dbReference type="Proteomes" id="UP001175226">
    <property type="component" value="Unassembled WGS sequence"/>
</dbReference>
<proteinExistence type="predicted"/>
<evidence type="ECO:0000313" key="2">
    <source>
        <dbReference type="Proteomes" id="UP001175226"/>
    </source>
</evidence>
<dbReference type="EMBL" id="JAUEPT010000021">
    <property type="protein sequence ID" value="KAK0443820.1"/>
    <property type="molecule type" value="Genomic_DNA"/>
</dbReference>
<dbReference type="AlphaFoldDB" id="A0AA39JKW5"/>
<name>A0AA39JKW5_9AGAR</name>
<evidence type="ECO:0000313" key="1">
    <source>
        <dbReference type="EMBL" id="KAK0443820.1"/>
    </source>
</evidence>
<comment type="caution">
    <text evidence="1">The sequence shown here is derived from an EMBL/GenBank/DDBJ whole genome shotgun (WGS) entry which is preliminary data.</text>
</comment>
<organism evidence="1 2">
    <name type="scientific">Armillaria borealis</name>
    <dbReference type="NCBI Taxonomy" id="47425"/>
    <lineage>
        <taxon>Eukaryota</taxon>
        <taxon>Fungi</taxon>
        <taxon>Dikarya</taxon>
        <taxon>Basidiomycota</taxon>
        <taxon>Agaricomycotina</taxon>
        <taxon>Agaricomycetes</taxon>
        <taxon>Agaricomycetidae</taxon>
        <taxon>Agaricales</taxon>
        <taxon>Marasmiineae</taxon>
        <taxon>Physalacriaceae</taxon>
        <taxon>Armillaria</taxon>
    </lineage>
</organism>
<keyword evidence="2" id="KW-1185">Reference proteome</keyword>
<accession>A0AA39JKW5</accession>
<protein>
    <submittedName>
        <fullName evidence="1">Uncharacterized protein</fullName>
    </submittedName>
</protein>
<sequence>MRRRVALDKDCQKNLLVFRVAFTPLSCESRLSSRRILVYRNGSYHSHNLTSRMTSYHVLLDVTRHGHGSSYQSLRPYQHRGRNLPTRYVCAEMPGDVGCCHQDTCCLISVKCDDCSSYTSSSPRQPHRCRHLRLGPKQPIPTESFNLPFGHAHQEARLVRRSDWSLYRLRSFSRNSTASMRKRLTELVFYGEQGA</sequence>